<dbReference type="GO" id="GO:0046677">
    <property type="term" value="P:response to antibiotic"/>
    <property type="evidence" value="ECO:0007669"/>
    <property type="project" value="UniProtKB-KW"/>
</dbReference>
<dbReference type="RefSeq" id="WP_083197109.1">
    <property type="nucleotide sequence ID" value="NZ_CP013244.1"/>
</dbReference>
<dbReference type="InParanoid" id="A0A1B1ADU2"/>
<dbReference type="GO" id="GO:0009002">
    <property type="term" value="F:serine-type D-Ala-D-Ala carboxypeptidase activity"/>
    <property type="evidence" value="ECO:0007669"/>
    <property type="project" value="UniProtKB-EC"/>
</dbReference>
<keyword evidence="18 27" id="KW-1133">Transmembrane helix</keyword>
<evidence type="ECO:0000313" key="32">
    <source>
        <dbReference type="Proteomes" id="UP000092498"/>
    </source>
</evidence>
<keyword evidence="19 27" id="KW-0472">Membrane</keyword>
<keyword evidence="11" id="KW-0328">Glycosyltransferase</keyword>
<comment type="similarity">
    <text evidence="3">In the C-terminal section; belongs to the transpeptidase family.</text>
</comment>
<evidence type="ECO:0000256" key="8">
    <source>
        <dbReference type="ARBA" id="ARBA00022519"/>
    </source>
</evidence>
<keyword evidence="32" id="KW-1185">Reference proteome</keyword>
<evidence type="ECO:0000256" key="9">
    <source>
        <dbReference type="ARBA" id="ARBA00022645"/>
    </source>
</evidence>
<keyword evidence="7" id="KW-1003">Cell membrane</keyword>
<dbReference type="UniPathway" id="UPA00219"/>
<evidence type="ECO:0000256" key="10">
    <source>
        <dbReference type="ARBA" id="ARBA00022670"/>
    </source>
</evidence>
<keyword evidence="13 27" id="KW-0812">Transmembrane</keyword>
<evidence type="ECO:0000256" key="27">
    <source>
        <dbReference type="SAM" id="Phobius"/>
    </source>
</evidence>
<dbReference type="Gene3D" id="3.40.710.10">
    <property type="entry name" value="DD-peptidase/beta-lactamase superfamily"/>
    <property type="match status" value="2"/>
</dbReference>
<evidence type="ECO:0000256" key="13">
    <source>
        <dbReference type="ARBA" id="ARBA00022692"/>
    </source>
</evidence>
<dbReference type="STRING" id="1759059.ATE48_01685"/>
<dbReference type="Pfam" id="PF17092">
    <property type="entry name" value="PCB_OB"/>
    <property type="match status" value="1"/>
</dbReference>
<dbReference type="PANTHER" id="PTHR32282">
    <property type="entry name" value="BINDING PROTEIN TRANSPEPTIDASE, PUTATIVE-RELATED"/>
    <property type="match status" value="1"/>
</dbReference>
<keyword evidence="10" id="KW-0645">Protease</keyword>
<dbReference type="InterPro" id="IPR001264">
    <property type="entry name" value="Glyco_trans_51"/>
</dbReference>
<dbReference type="SUPFAM" id="SSF56601">
    <property type="entry name" value="beta-lactamase/transpeptidase-like"/>
    <property type="match status" value="1"/>
</dbReference>
<evidence type="ECO:0000256" key="25">
    <source>
        <dbReference type="ARBA" id="ARBA00049902"/>
    </source>
</evidence>
<evidence type="ECO:0000256" key="11">
    <source>
        <dbReference type="ARBA" id="ARBA00022676"/>
    </source>
</evidence>
<keyword evidence="16" id="KW-0735">Signal-anchor</keyword>
<keyword evidence="15" id="KW-0133">Cell shape</keyword>
<dbReference type="PANTHER" id="PTHR32282:SF27">
    <property type="entry name" value="PENICILLIN-BINDING PROTEIN 1A"/>
    <property type="match status" value="1"/>
</dbReference>
<feature type="transmembrane region" description="Helical" evidence="27">
    <location>
        <begin position="42"/>
        <end position="65"/>
    </location>
</feature>
<dbReference type="GO" id="GO:0009252">
    <property type="term" value="P:peptidoglycan biosynthetic process"/>
    <property type="evidence" value="ECO:0007669"/>
    <property type="project" value="UniProtKB-UniPathway"/>
</dbReference>
<dbReference type="NCBIfam" id="TIGR02074">
    <property type="entry name" value="PBP_1a_fam"/>
    <property type="match status" value="1"/>
</dbReference>
<evidence type="ECO:0000259" key="30">
    <source>
        <dbReference type="Pfam" id="PF17092"/>
    </source>
</evidence>
<keyword evidence="22" id="KW-0961">Cell wall biogenesis/degradation</keyword>
<evidence type="ECO:0000256" key="22">
    <source>
        <dbReference type="ARBA" id="ARBA00023316"/>
    </source>
</evidence>
<evidence type="ECO:0000256" key="16">
    <source>
        <dbReference type="ARBA" id="ARBA00022968"/>
    </source>
</evidence>
<evidence type="ECO:0000256" key="15">
    <source>
        <dbReference type="ARBA" id="ARBA00022960"/>
    </source>
</evidence>
<dbReference type="GO" id="GO:0008658">
    <property type="term" value="F:penicillin binding"/>
    <property type="evidence" value="ECO:0007669"/>
    <property type="project" value="InterPro"/>
</dbReference>
<dbReference type="GO" id="GO:0008955">
    <property type="term" value="F:peptidoglycan glycosyltransferase activity"/>
    <property type="evidence" value="ECO:0007669"/>
    <property type="project" value="UniProtKB-EC"/>
</dbReference>
<keyword evidence="8" id="KW-0997">Cell inner membrane</keyword>
<evidence type="ECO:0000256" key="6">
    <source>
        <dbReference type="ARBA" id="ARBA00018638"/>
    </source>
</evidence>
<evidence type="ECO:0000256" key="17">
    <source>
        <dbReference type="ARBA" id="ARBA00022984"/>
    </source>
</evidence>
<evidence type="ECO:0000256" key="23">
    <source>
        <dbReference type="ARBA" id="ARBA00034000"/>
    </source>
</evidence>
<keyword evidence="17" id="KW-0573">Peptidoglycan synthesis</keyword>
<evidence type="ECO:0000259" key="29">
    <source>
        <dbReference type="Pfam" id="PF00912"/>
    </source>
</evidence>
<dbReference type="FunCoup" id="A0A1B1ADU2">
    <property type="interactions" value="292"/>
</dbReference>
<comment type="catalytic activity">
    <reaction evidence="23">
        <text>Preferential cleavage: (Ac)2-L-Lys-D-Ala-|-D-Ala. Also transpeptidation of peptidyl-alanyl moieties that are N-acyl substituents of D-alanine.</text>
        <dbReference type="EC" id="3.4.16.4"/>
    </reaction>
</comment>
<comment type="similarity">
    <text evidence="4">In the N-terminal section; belongs to the glycosyltransferase 51 family.</text>
</comment>
<comment type="catalytic activity">
    <reaction evidence="25">
        <text>[GlcNAc-(1-&gt;4)-Mur2Ac(oyl-L-Ala-gamma-D-Glu-L-Lys-D-Ala-D-Ala)](n)-di-trans,octa-cis-undecaprenyl diphosphate + beta-D-GlcNAc-(1-&gt;4)-Mur2Ac(oyl-L-Ala-gamma-D-Glu-L-Lys-D-Ala-D-Ala)-di-trans,octa-cis-undecaprenyl diphosphate = [GlcNAc-(1-&gt;4)-Mur2Ac(oyl-L-Ala-gamma-D-Glu-L-Lys-D-Ala-D-Ala)](n+1)-di-trans,octa-cis-undecaprenyl diphosphate + di-trans,octa-cis-undecaprenyl diphosphate + H(+)</text>
        <dbReference type="Rhea" id="RHEA:23708"/>
        <dbReference type="Rhea" id="RHEA-COMP:9602"/>
        <dbReference type="Rhea" id="RHEA-COMP:9603"/>
        <dbReference type="ChEBI" id="CHEBI:15378"/>
        <dbReference type="ChEBI" id="CHEBI:58405"/>
        <dbReference type="ChEBI" id="CHEBI:60033"/>
        <dbReference type="ChEBI" id="CHEBI:78435"/>
        <dbReference type="EC" id="2.4.99.28"/>
    </reaction>
</comment>
<evidence type="ECO:0000256" key="5">
    <source>
        <dbReference type="ARBA" id="ARBA00012448"/>
    </source>
</evidence>
<evidence type="ECO:0000256" key="7">
    <source>
        <dbReference type="ARBA" id="ARBA00022475"/>
    </source>
</evidence>
<feature type="domain" description="Glycosyl transferase family 51" evidence="29">
    <location>
        <begin position="90"/>
        <end position="278"/>
    </location>
</feature>
<dbReference type="AlphaFoldDB" id="A0A1B1ADU2"/>
<evidence type="ECO:0000256" key="19">
    <source>
        <dbReference type="ARBA" id="ARBA00023136"/>
    </source>
</evidence>
<dbReference type="GO" id="GO:0008360">
    <property type="term" value="P:regulation of cell shape"/>
    <property type="evidence" value="ECO:0007669"/>
    <property type="project" value="UniProtKB-KW"/>
</dbReference>
<dbReference type="Gene3D" id="1.10.3810.10">
    <property type="entry name" value="Biosynthetic peptidoglycan transglycosylase-like"/>
    <property type="match status" value="1"/>
</dbReference>
<feature type="region of interest" description="Disordered" evidence="26">
    <location>
        <begin position="804"/>
        <end position="861"/>
    </location>
</feature>
<keyword evidence="21" id="KW-0511">Multifunctional enzyme</keyword>
<accession>A0A1B1ADU2</accession>
<evidence type="ECO:0000256" key="24">
    <source>
        <dbReference type="ARBA" id="ARBA00044770"/>
    </source>
</evidence>
<keyword evidence="12" id="KW-0808">Transferase</keyword>
<evidence type="ECO:0000256" key="4">
    <source>
        <dbReference type="ARBA" id="ARBA00007739"/>
    </source>
</evidence>
<dbReference type="Pfam" id="PF00905">
    <property type="entry name" value="Transpeptidase"/>
    <property type="match status" value="1"/>
</dbReference>
<dbReference type="KEGG" id="cbot:ATE48_01685"/>
<evidence type="ECO:0000256" key="21">
    <source>
        <dbReference type="ARBA" id="ARBA00023268"/>
    </source>
</evidence>
<dbReference type="EMBL" id="CP013244">
    <property type="protein sequence ID" value="ANP44723.1"/>
    <property type="molecule type" value="Genomic_DNA"/>
</dbReference>
<dbReference type="GO" id="GO:0071555">
    <property type="term" value="P:cell wall organization"/>
    <property type="evidence" value="ECO:0007669"/>
    <property type="project" value="UniProtKB-KW"/>
</dbReference>
<comment type="pathway">
    <text evidence="2">Cell wall biogenesis; peptidoglycan biosynthesis.</text>
</comment>
<feature type="region of interest" description="Disordered" evidence="26">
    <location>
        <begin position="1"/>
        <end position="32"/>
    </location>
</feature>
<dbReference type="GO" id="GO:0005886">
    <property type="term" value="C:plasma membrane"/>
    <property type="evidence" value="ECO:0007669"/>
    <property type="project" value="UniProtKB-SubCell"/>
</dbReference>
<dbReference type="Proteomes" id="UP000092498">
    <property type="component" value="Chromosome"/>
</dbReference>
<evidence type="ECO:0000256" key="2">
    <source>
        <dbReference type="ARBA" id="ARBA00004752"/>
    </source>
</evidence>
<evidence type="ECO:0000256" key="3">
    <source>
        <dbReference type="ARBA" id="ARBA00007090"/>
    </source>
</evidence>
<name>A0A1B1ADU2_9PROT</name>
<proteinExistence type="inferred from homology"/>
<dbReference type="SUPFAM" id="SSF53955">
    <property type="entry name" value="Lysozyme-like"/>
    <property type="match status" value="1"/>
</dbReference>
<dbReference type="EC" id="2.4.99.28" evidence="24"/>
<dbReference type="InterPro" id="IPR031376">
    <property type="entry name" value="PCB_OB"/>
</dbReference>
<sequence>MSRTSSYDRGWDDEEYDDDYDRRDYREPRGGGGGGGIPWRKILIGFGIAVAAGVLAVIIFLIAALQGLPSLEDLQDYQPPVTSRVHAGDGALVAEFAREQRVFVPIEQIPDHVKNAFVAVEDARFFEHSGIDYQGLARAVLRIPLDIVQGRRIQGASTITQQVAGNMLTGRAASCSGGIGGMFCAIWTKLREGLVAQRIERVLDKDRVLELYLNQIYLGNRAYGVAAAALNYFDKPLSDLTVSEAAYLAILPKGPANYQLPRNRERAIDRRNYAIGRMLERGYITEAQATQARAADLEVHNRLAGDQYIAASHFVEEVRRQVQEQYGEDALYDGGLSIRSTIDTRLQLAAAQSLRRGLEEYDRRHEWRGPTSTGDADGDVQAQLRDSAEAPQLSGWLRAMVTATGNGAITLTDENGQTGRVGDNDAQWAAQGARREGARALRRGAIVYATRAANGRYNLKQVPQIQGALVAMDPHTGRVLAMVGGYSFNDANGLNRATQAQRQPGSSFKPIVYAAALDYGLTPATLVDDAPLAIEAGDGSNWSPENYTREFYGPTTLRRGLEMSRNAMTARVAYEMGPERILDYGRRLGVYGDRTQAVFALALGAGETTLLRMTTAYGMFVNGGRQISPIFIDRIQDRTGASVFRRDQRECVQCNVEWSGQRAPNLADTRAQVLDAVTAYQIVSMAEGVVQRGTATTVNTLGFPLGGKTGTTNDYKDAWFIGFSPDLVVGVWAGFDTPRDMGEGETGGRISAPIFRDFMREALRNSSPTPFRIPAGARLVRVDYLTGGLPNASTTQTILEAFRPGTEPTRDVTSSPFIFGGSDPIDPRVLSGLSGTDTPNEGRATAPQQQQQQDEDLGGLY</sequence>
<evidence type="ECO:0000256" key="20">
    <source>
        <dbReference type="ARBA" id="ARBA00023251"/>
    </source>
</evidence>
<dbReference type="OrthoDB" id="9766909at2"/>
<evidence type="ECO:0000256" key="1">
    <source>
        <dbReference type="ARBA" id="ARBA00004249"/>
    </source>
</evidence>
<evidence type="ECO:0000256" key="12">
    <source>
        <dbReference type="ARBA" id="ARBA00022679"/>
    </source>
</evidence>
<dbReference type="InterPro" id="IPR012338">
    <property type="entry name" value="Beta-lactam/transpept-like"/>
</dbReference>
<feature type="compositionally biased region" description="Basic and acidic residues" evidence="26">
    <location>
        <begin position="20"/>
        <end position="29"/>
    </location>
</feature>
<reference evidence="31 32" key="1">
    <citation type="submission" date="2015-11" db="EMBL/GenBank/DDBJ databases">
        <title>Whole-Genome Sequence of Candidatus Oderbacter manganicum from the National Park Lower Oder Valley, Germany.</title>
        <authorList>
            <person name="Braun B."/>
            <person name="Liere K."/>
            <person name="Szewzyk U."/>
        </authorList>
    </citation>
    <scope>NUCLEOTIDE SEQUENCE [LARGE SCALE GENOMIC DNA]</scope>
    <source>
        <strain evidence="31 32">OTSz_A_272</strain>
    </source>
</reference>
<organism evidence="31 32">
    <name type="scientific">Candidatus Viadribacter manganicus</name>
    <dbReference type="NCBI Taxonomy" id="1759059"/>
    <lineage>
        <taxon>Bacteria</taxon>
        <taxon>Pseudomonadati</taxon>
        <taxon>Pseudomonadota</taxon>
        <taxon>Alphaproteobacteria</taxon>
        <taxon>Hyphomonadales</taxon>
        <taxon>Hyphomonadaceae</taxon>
        <taxon>Candidatus Viadribacter</taxon>
    </lineage>
</organism>
<keyword evidence="9" id="KW-0121">Carboxypeptidase</keyword>
<dbReference type="EC" id="3.4.16.4" evidence="5"/>
<dbReference type="Pfam" id="PF00912">
    <property type="entry name" value="Transgly"/>
    <property type="match status" value="1"/>
</dbReference>
<comment type="subcellular location">
    <subcellularLocation>
        <location evidence="1">Cell inner membrane</location>
        <topology evidence="1">Single-pass type II membrane protein</topology>
    </subcellularLocation>
</comment>
<keyword evidence="14" id="KW-0378">Hydrolase</keyword>
<gene>
    <name evidence="31" type="ORF">ATE48_01685</name>
</gene>
<dbReference type="InterPro" id="IPR050396">
    <property type="entry name" value="Glycosyltr_51/Transpeptidase"/>
</dbReference>
<dbReference type="InterPro" id="IPR023346">
    <property type="entry name" value="Lysozyme-like_dom_sf"/>
</dbReference>
<keyword evidence="20" id="KW-0046">Antibiotic resistance</keyword>
<evidence type="ECO:0000259" key="28">
    <source>
        <dbReference type="Pfam" id="PF00905"/>
    </source>
</evidence>
<feature type="domain" description="Penicillin-binding protein transpeptidase" evidence="28">
    <location>
        <begin position="467"/>
        <end position="759"/>
    </location>
</feature>
<evidence type="ECO:0000256" key="18">
    <source>
        <dbReference type="ARBA" id="ARBA00022989"/>
    </source>
</evidence>
<evidence type="ECO:0000313" key="31">
    <source>
        <dbReference type="EMBL" id="ANP44723.1"/>
    </source>
</evidence>
<dbReference type="GO" id="GO:0006508">
    <property type="term" value="P:proteolysis"/>
    <property type="evidence" value="ECO:0007669"/>
    <property type="project" value="UniProtKB-KW"/>
</dbReference>
<evidence type="ECO:0000256" key="26">
    <source>
        <dbReference type="SAM" id="MobiDB-lite"/>
    </source>
</evidence>
<dbReference type="InterPro" id="IPR036950">
    <property type="entry name" value="PBP_transglycosylase"/>
</dbReference>
<feature type="domain" description="Penicillin-binding protein OB-like" evidence="30">
    <location>
        <begin position="367"/>
        <end position="465"/>
    </location>
</feature>
<protein>
    <recommendedName>
        <fullName evidence="6">Penicillin-binding protein 1A</fullName>
        <ecNumber evidence="24">2.4.99.28</ecNumber>
        <ecNumber evidence="5">3.4.16.4</ecNumber>
    </recommendedName>
</protein>
<dbReference type="GO" id="GO:0030288">
    <property type="term" value="C:outer membrane-bounded periplasmic space"/>
    <property type="evidence" value="ECO:0007669"/>
    <property type="project" value="TreeGrafter"/>
</dbReference>
<evidence type="ECO:0000256" key="14">
    <source>
        <dbReference type="ARBA" id="ARBA00022801"/>
    </source>
</evidence>
<dbReference type="InterPro" id="IPR001460">
    <property type="entry name" value="PCN-bd_Tpept"/>
</dbReference>